<reference evidence="2" key="1">
    <citation type="submission" date="2023-03" db="EMBL/GenBank/DDBJ databases">
        <title>Massive genome expansion in bonnet fungi (Mycena s.s.) driven by repeated elements and novel gene families across ecological guilds.</title>
        <authorList>
            <consortium name="Lawrence Berkeley National Laboratory"/>
            <person name="Harder C.B."/>
            <person name="Miyauchi S."/>
            <person name="Viragh M."/>
            <person name="Kuo A."/>
            <person name="Thoen E."/>
            <person name="Andreopoulos B."/>
            <person name="Lu D."/>
            <person name="Skrede I."/>
            <person name="Drula E."/>
            <person name="Henrissat B."/>
            <person name="Morin E."/>
            <person name="Kohler A."/>
            <person name="Barry K."/>
            <person name="LaButti K."/>
            <person name="Morin E."/>
            <person name="Salamov A."/>
            <person name="Lipzen A."/>
            <person name="Mereny Z."/>
            <person name="Hegedus B."/>
            <person name="Baldrian P."/>
            <person name="Stursova M."/>
            <person name="Weitz H."/>
            <person name="Taylor A."/>
            <person name="Grigoriev I.V."/>
            <person name="Nagy L.G."/>
            <person name="Martin F."/>
            <person name="Kauserud H."/>
        </authorList>
    </citation>
    <scope>NUCLEOTIDE SEQUENCE</scope>
    <source>
        <strain evidence="2">CBHHK182m</strain>
    </source>
</reference>
<feature type="region of interest" description="Disordered" evidence="1">
    <location>
        <begin position="97"/>
        <end position="131"/>
    </location>
</feature>
<keyword evidence="3" id="KW-1185">Reference proteome</keyword>
<dbReference type="AlphaFoldDB" id="A0AAD7KFL4"/>
<comment type="caution">
    <text evidence="2">The sequence shown here is derived from an EMBL/GenBank/DDBJ whole genome shotgun (WGS) entry which is preliminary data.</text>
</comment>
<protein>
    <submittedName>
        <fullName evidence="2">Uncharacterized protein</fullName>
    </submittedName>
</protein>
<name>A0AAD7KFL4_9AGAR</name>
<dbReference type="Proteomes" id="UP001215598">
    <property type="component" value="Unassembled WGS sequence"/>
</dbReference>
<gene>
    <name evidence="2" type="ORF">B0H16DRAFT_1491761</name>
</gene>
<dbReference type="EMBL" id="JARKIB010000002">
    <property type="protein sequence ID" value="KAJ7784237.1"/>
    <property type="molecule type" value="Genomic_DNA"/>
</dbReference>
<evidence type="ECO:0000313" key="3">
    <source>
        <dbReference type="Proteomes" id="UP001215598"/>
    </source>
</evidence>
<accession>A0AAD7KFL4</accession>
<organism evidence="2 3">
    <name type="scientific">Mycena metata</name>
    <dbReference type="NCBI Taxonomy" id="1033252"/>
    <lineage>
        <taxon>Eukaryota</taxon>
        <taxon>Fungi</taxon>
        <taxon>Dikarya</taxon>
        <taxon>Basidiomycota</taxon>
        <taxon>Agaricomycotina</taxon>
        <taxon>Agaricomycetes</taxon>
        <taxon>Agaricomycetidae</taxon>
        <taxon>Agaricales</taxon>
        <taxon>Marasmiineae</taxon>
        <taxon>Mycenaceae</taxon>
        <taxon>Mycena</taxon>
    </lineage>
</organism>
<evidence type="ECO:0000313" key="2">
    <source>
        <dbReference type="EMBL" id="KAJ7784237.1"/>
    </source>
</evidence>
<evidence type="ECO:0000256" key="1">
    <source>
        <dbReference type="SAM" id="MobiDB-lite"/>
    </source>
</evidence>
<proteinExistence type="predicted"/>
<sequence length="170" mass="18009">MGIFAGALVRTRTADPRVVIPHPKLLKRMPTSLLRQSTGVWGDTTRIGCRAMWRRCWMGWGRLSGGRGSWTGTRTEAAWLESGSVLQALSRRVQSFRSGGASSPEVGTSPPAAASPLAVGASRRSSRASDRCIREGVPGLPREFGAVGGGGAVGDGEQFERARLDFGDGV</sequence>